<keyword evidence="3" id="KW-1185">Reference proteome</keyword>
<keyword evidence="1" id="KW-0732">Signal</keyword>
<feature type="signal peptide" evidence="1">
    <location>
        <begin position="1"/>
        <end position="19"/>
    </location>
</feature>
<protein>
    <submittedName>
        <fullName evidence="2">Uncharacterized protein</fullName>
    </submittedName>
</protein>
<name>A0A9P4JPJ4_9PLEO</name>
<dbReference type="EMBL" id="ML994008">
    <property type="protein sequence ID" value="KAF2200727.1"/>
    <property type="molecule type" value="Genomic_DNA"/>
</dbReference>
<sequence>MPSRYFTLATLLFAGTISAMHFSKYDTAQCSGMSTGGNYIYPNSGCQKKGSERTIVVNALEGDEADQSMFAVFFKSDDCNPDTIIGKIDSMADGGYSCTSTIEHGDRKVWEYGSWEVWDMCEGKAGCELGWVNFLIRGALSSSSWNWDSRSFNIKWHVLSISQSFELYQVLPVMYTQSMSFVRYDICLVSVLRIFDRLSDPVRNWKK</sequence>
<dbReference type="AlphaFoldDB" id="A0A9P4JPJ4"/>
<reference evidence="2" key="1">
    <citation type="journal article" date="2020" name="Stud. Mycol.">
        <title>101 Dothideomycetes genomes: a test case for predicting lifestyles and emergence of pathogens.</title>
        <authorList>
            <person name="Haridas S."/>
            <person name="Albert R."/>
            <person name="Binder M."/>
            <person name="Bloem J."/>
            <person name="Labutti K."/>
            <person name="Salamov A."/>
            <person name="Andreopoulos B."/>
            <person name="Baker S."/>
            <person name="Barry K."/>
            <person name="Bills G."/>
            <person name="Bluhm B."/>
            <person name="Cannon C."/>
            <person name="Castanera R."/>
            <person name="Culley D."/>
            <person name="Daum C."/>
            <person name="Ezra D."/>
            <person name="Gonzalez J."/>
            <person name="Henrissat B."/>
            <person name="Kuo A."/>
            <person name="Liang C."/>
            <person name="Lipzen A."/>
            <person name="Lutzoni F."/>
            <person name="Magnuson J."/>
            <person name="Mondo S."/>
            <person name="Nolan M."/>
            <person name="Ohm R."/>
            <person name="Pangilinan J."/>
            <person name="Park H.-J."/>
            <person name="Ramirez L."/>
            <person name="Alfaro M."/>
            <person name="Sun H."/>
            <person name="Tritt A."/>
            <person name="Yoshinaga Y."/>
            <person name="Zwiers L.-H."/>
            <person name="Turgeon B."/>
            <person name="Goodwin S."/>
            <person name="Spatafora J."/>
            <person name="Crous P."/>
            <person name="Grigoriev I."/>
        </authorList>
    </citation>
    <scope>NUCLEOTIDE SEQUENCE</scope>
    <source>
        <strain evidence="2">ATCC 74209</strain>
    </source>
</reference>
<evidence type="ECO:0000256" key="1">
    <source>
        <dbReference type="SAM" id="SignalP"/>
    </source>
</evidence>
<organism evidence="2 3">
    <name type="scientific">Delitschia confertaspora ATCC 74209</name>
    <dbReference type="NCBI Taxonomy" id="1513339"/>
    <lineage>
        <taxon>Eukaryota</taxon>
        <taxon>Fungi</taxon>
        <taxon>Dikarya</taxon>
        <taxon>Ascomycota</taxon>
        <taxon>Pezizomycotina</taxon>
        <taxon>Dothideomycetes</taxon>
        <taxon>Pleosporomycetidae</taxon>
        <taxon>Pleosporales</taxon>
        <taxon>Delitschiaceae</taxon>
        <taxon>Delitschia</taxon>
    </lineage>
</organism>
<dbReference type="Proteomes" id="UP000799536">
    <property type="component" value="Unassembled WGS sequence"/>
</dbReference>
<gene>
    <name evidence="2" type="ORF">GQ43DRAFT_432248</name>
</gene>
<comment type="caution">
    <text evidence="2">The sequence shown here is derived from an EMBL/GenBank/DDBJ whole genome shotgun (WGS) entry which is preliminary data.</text>
</comment>
<proteinExistence type="predicted"/>
<feature type="chain" id="PRO_5040342958" evidence="1">
    <location>
        <begin position="20"/>
        <end position="207"/>
    </location>
</feature>
<dbReference type="OrthoDB" id="3788683at2759"/>
<evidence type="ECO:0000313" key="3">
    <source>
        <dbReference type="Proteomes" id="UP000799536"/>
    </source>
</evidence>
<evidence type="ECO:0000313" key="2">
    <source>
        <dbReference type="EMBL" id="KAF2200727.1"/>
    </source>
</evidence>
<accession>A0A9P4JPJ4</accession>